<evidence type="ECO:0000313" key="1">
    <source>
        <dbReference type="Proteomes" id="UP000887577"/>
    </source>
</evidence>
<reference evidence="2" key="1">
    <citation type="submission" date="2022-11" db="UniProtKB">
        <authorList>
            <consortium name="WormBaseParasite"/>
        </authorList>
    </citation>
    <scope>IDENTIFICATION</scope>
</reference>
<keyword evidence="1" id="KW-1185">Reference proteome</keyword>
<proteinExistence type="predicted"/>
<name>A0A914YCZ5_9BILA</name>
<accession>A0A914YCZ5</accession>
<dbReference type="WBParaSite" id="PSU_v2.g15328.t1">
    <property type="protein sequence ID" value="PSU_v2.g15328.t1"/>
    <property type="gene ID" value="PSU_v2.g15328"/>
</dbReference>
<dbReference type="Proteomes" id="UP000887577">
    <property type="component" value="Unplaced"/>
</dbReference>
<organism evidence="1 2">
    <name type="scientific">Panagrolaimus superbus</name>
    <dbReference type="NCBI Taxonomy" id="310955"/>
    <lineage>
        <taxon>Eukaryota</taxon>
        <taxon>Metazoa</taxon>
        <taxon>Ecdysozoa</taxon>
        <taxon>Nematoda</taxon>
        <taxon>Chromadorea</taxon>
        <taxon>Rhabditida</taxon>
        <taxon>Tylenchina</taxon>
        <taxon>Panagrolaimomorpha</taxon>
        <taxon>Panagrolaimoidea</taxon>
        <taxon>Panagrolaimidae</taxon>
        <taxon>Panagrolaimus</taxon>
    </lineage>
</organism>
<evidence type="ECO:0000313" key="2">
    <source>
        <dbReference type="WBParaSite" id="PSU_v2.g15328.t1"/>
    </source>
</evidence>
<dbReference type="AlphaFoldDB" id="A0A914YCZ5"/>
<sequence>MKEIQHGIEKVESHYATIPIPILIPGHRMEEQKEGYYEILVDELCSKLALIETIDEIEREALARLKHANRQELNQIQLRCQAFRAKADERVDEIKRILKSLEP</sequence>
<protein>
    <submittedName>
        <fullName evidence="2">Uncharacterized protein</fullName>
    </submittedName>
</protein>